<evidence type="ECO:0000256" key="4">
    <source>
        <dbReference type="ARBA" id="ARBA00012944"/>
    </source>
</evidence>
<dbReference type="GO" id="GO:0005743">
    <property type="term" value="C:mitochondrial inner membrane"/>
    <property type="evidence" value="ECO:0007669"/>
    <property type="project" value="UniProtKB-SubCell"/>
</dbReference>
<dbReference type="PANTHER" id="PTHR46552">
    <property type="entry name" value="NADH-UBIQUINONE OXIDOREDUCTASE CHAIN 2"/>
    <property type="match status" value="1"/>
</dbReference>
<evidence type="ECO:0000259" key="20">
    <source>
        <dbReference type="Pfam" id="PF00361"/>
    </source>
</evidence>
<dbReference type="AlphaFoldDB" id="A0A6C0MDH5"/>
<feature type="transmembrane region" description="Helical" evidence="19">
    <location>
        <begin position="221"/>
        <end position="239"/>
    </location>
</feature>
<feature type="transmembrane region" description="Helical" evidence="19">
    <location>
        <begin position="298"/>
        <end position="317"/>
    </location>
</feature>
<keyword evidence="11" id="KW-0249">Electron transport</keyword>
<dbReference type="EMBL" id="MN577634">
    <property type="protein sequence ID" value="QHV34333.1"/>
    <property type="molecule type" value="Genomic_DNA"/>
</dbReference>
<evidence type="ECO:0000256" key="12">
    <source>
        <dbReference type="ARBA" id="ARBA00022989"/>
    </source>
</evidence>
<evidence type="ECO:0000256" key="7">
    <source>
        <dbReference type="ARBA" id="ARBA00022660"/>
    </source>
</evidence>
<evidence type="ECO:0000256" key="3">
    <source>
        <dbReference type="ARBA" id="ARBA00007012"/>
    </source>
</evidence>
<dbReference type="GO" id="GO:0008137">
    <property type="term" value="F:NADH dehydrogenase (ubiquinone) activity"/>
    <property type="evidence" value="ECO:0007669"/>
    <property type="project" value="UniProtKB-EC"/>
</dbReference>
<proteinExistence type="inferred from homology"/>
<name>A0A6C0MDH5_9HEMI</name>
<evidence type="ECO:0000256" key="8">
    <source>
        <dbReference type="ARBA" id="ARBA00022692"/>
    </source>
</evidence>
<keyword evidence="14" id="KW-0830">Ubiquinone</keyword>
<sequence length="322" mass="37452">MKKNSTNNLFKCMMVFTITSTISSNSIMMIWIMIEMSNMAFIPLMMNKSIMNSESIMKFFIIQSMSSMTILLAIMFMFMKTLSVKMIIMVMLIMKMGGVPFSNWLLMTVEGMNFNMMMVLFTVMKIPPLMMMNSLNLKNNLLIVLSMVLSSVMMINQNSTKKMISYSSIFNLSLLMVLILENKMWMQFMINYTVMMWLLTKELEKNKMMNLNQMMINNKNIMTKMSIWISMMSMGGLPPMMGFFNKMLVIKIMIDNSELMLMTMLVLSSSIVMFMYMKYSLSCMVLSNLLPKMNKKINSSNFSMIMMNSMVLPMLMLTKTFN</sequence>
<evidence type="ECO:0000256" key="14">
    <source>
        <dbReference type="ARBA" id="ARBA00023075"/>
    </source>
</evidence>
<organism evidence="21">
    <name type="scientific">Iassus dorsalis</name>
    <dbReference type="NCBI Taxonomy" id="1962553"/>
    <lineage>
        <taxon>Eukaryota</taxon>
        <taxon>Metazoa</taxon>
        <taxon>Ecdysozoa</taxon>
        <taxon>Arthropoda</taxon>
        <taxon>Hexapoda</taxon>
        <taxon>Insecta</taxon>
        <taxon>Pterygota</taxon>
        <taxon>Neoptera</taxon>
        <taxon>Paraneoptera</taxon>
        <taxon>Hemiptera</taxon>
        <taxon>Auchenorrhyncha</taxon>
        <taxon>Membracoidea</taxon>
        <taxon>Cicadellidae</taxon>
        <taxon>Cicadellinae</taxon>
        <taxon>Cicadellini</taxon>
        <taxon>Iassus</taxon>
    </lineage>
</organism>
<feature type="domain" description="NADH:quinone oxidoreductase/Mrp antiporter transmembrane" evidence="20">
    <location>
        <begin position="24"/>
        <end position="270"/>
    </location>
</feature>
<feature type="transmembrane region" description="Helical" evidence="19">
    <location>
        <begin position="259"/>
        <end position="277"/>
    </location>
</feature>
<dbReference type="EC" id="7.1.1.2" evidence="4"/>
<reference evidence="21" key="1">
    <citation type="journal article" date="2020" name="Int. J. Biol. Macromol.">
        <title>Comparative mitogenomes of six species in the subfamily Iassinae (Hemiptera: Cicadellidae) and phylogenetic analysis.</title>
        <authorList>
            <person name="Wang J."/>
            <person name="Wu Y."/>
            <person name="Dai R."/>
            <person name="Yang M."/>
        </authorList>
    </citation>
    <scope>NUCLEOTIDE SEQUENCE</scope>
</reference>
<evidence type="ECO:0000256" key="2">
    <source>
        <dbReference type="ARBA" id="ARBA00004448"/>
    </source>
</evidence>
<keyword evidence="13" id="KW-0520">NAD</keyword>
<comment type="catalytic activity">
    <reaction evidence="18">
        <text>a ubiquinone + NADH + 5 H(+)(in) = a ubiquinol + NAD(+) + 4 H(+)(out)</text>
        <dbReference type="Rhea" id="RHEA:29091"/>
        <dbReference type="Rhea" id="RHEA-COMP:9565"/>
        <dbReference type="Rhea" id="RHEA-COMP:9566"/>
        <dbReference type="ChEBI" id="CHEBI:15378"/>
        <dbReference type="ChEBI" id="CHEBI:16389"/>
        <dbReference type="ChEBI" id="CHEBI:17976"/>
        <dbReference type="ChEBI" id="CHEBI:57540"/>
        <dbReference type="ChEBI" id="CHEBI:57945"/>
        <dbReference type="EC" id="7.1.1.2"/>
    </reaction>
</comment>
<evidence type="ECO:0000256" key="11">
    <source>
        <dbReference type="ARBA" id="ARBA00022982"/>
    </source>
</evidence>
<keyword evidence="10" id="KW-1278">Translocase</keyword>
<dbReference type="RefSeq" id="YP_009733495.1">
    <property type="nucleotide sequence ID" value="NC_046066.1"/>
</dbReference>
<protein>
    <recommendedName>
        <fullName evidence="5">NADH-ubiquinone oxidoreductase chain 2</fullName>
        <ecNumber evidence="4">7.1.1.2</ecNumber>
    </recommendedName>
    <alternativeName>
        <fullName evidence="17">NADH dehydrogenase subunit 2</fullName>
    </alternativeName>
</protein>
<dbReference type="CTD" id="4536"/>
<evidence type="ECO:0000256" key="10">
    <source>
        <dbReference type="ARBA" id="ARBA00022967"/>
    </source>
</evidence>
<evidence type="ECO:0000256" key="5">
    <source>
        <dbReference type="ARBA" id="ARBA00021008"/>
    </source>
</evidence>
<accession>A0A6C0MDH5</accession>
<evidence type="ECO:0000256" key="13">
    <source>
        <dbReference type="ARBA" id="ARBA00023027"/>
    </source>
</evidence>
<dbReference type="Pfam" id="PF00361">
    <property type="entry name" value="Proton_antipo_M"/>
    <property type="match status" value="1"/>
</dbReference>
<keyword evidence="7" id="KW-0679">Respiratory chain</keyword>
<evidence type="ECO:0000256" key="16">
    <source>
        <dbReference type="ARBA" id="ARBA00023136"/>
    </source>
</evidence>
<keyword evidence="16 19" id="KW-0472">Membrane</keyword>
<evidence type="ECO:0000256" key="6">
    <source>
        <dbReference type="ARBA" id="ARBA00022448"/>
    </source>
</evidence>
<gene>
    <name evidence="21" type="primary">ND2</name>
</gene>
<evidence type="ECO:0000256" key="1">
    <source>
        <dbReference type="ARBA" id="ARBA00003257"/>
    </source>
</evidence>
<evidence type="ECO:0000256" key="19">
    <source>
        <dbReference type="SAM" id="Phobius"/>
    </source>
</evidence>
<feature type="transmembrane region" description="Helical" evidence="19">
    <location>
        <begin position="184"/>
        <end position="200"/>
    </location>
</feature>
<evidence type="ECO:0000256" key="18">
    <source>
        <dbReference type="ARBA" id="ARBA00049551"/>
    </source>
</evidence>
<evidence type="ECO:0000256" key="17">
    <source>
        <dbReference type="ARBA" id="ARBA00031028"/>
    </source>
</evidence>
<comment type="subcellular location">
    <subcellularLocation>
        <location evidence="2">Mitochondrion inner membrane</location>
        <topology evidence="2">Multi-pass membrane protein</topology>
    </subcellularLocation>
</comment>
<dbReference type="InterPro" id="IPR001750">
    <property type="entry name" value="ND/Mrp_TM"/>
</dbReference>
<evidence type="ECO:0000256" key="9">
    <source>
        <dbReference type="ARBA" id="ARBA00022792"/>
    </source>
</evidence>
<dbReference type="InterPro" id="IPR050175">
    <property type="entry name" value="Complex_I_Subunit_2"/>
</dbReference>
<keyword evidence="9" id="KW-0999">Mitochondrion inner membrane</keyword>
<comment type="function">
    <text evidence="1">Core subunit of the mitochondrial membrane respiratory chain NADH dehydrogenase (Complex I) that is believed to belong to the minimal assembly required for catalysis. Complex I functions in the transfer of electrons from NADH to the respiratory chain. The immediate electron acceptor for the enzyme is believed to be ubiquinone.</text>
</comment>
<evidence type="ECO:0000256" key="15">
    <source>
        <dbReference type="ARBA" id="ARBA00023128"/>
    </source>
</evidence>
<dbReference type="GeneID" id="44154312"/>
<keyword evidence="12 19" id="KW-1133">Transmembrane helix</keyword>
<comment type="similarity">
    <text evidence="3">Belongs to the complex I subunit 2 family.</text>
</comment>
<dbReference type="GO" id="GO:0006120">
    <property type="term" value="P:mitochondrial electron transport, NADH to ubiquinone"/>
    <property type="evidence" value="ECO:0007669"/>
    <property type="project" value="TreeGrafter"/>
</dbReference>
<keyword evidence="8 19" id="KW-0812">Transmembrane</keyword>
<evidence type="ECO:0000313" key="21">
    <source>
        <dbReference type="EMBL" id="QHV34333.1"/>
    </source>
</evidence>
<geneLocation type="mitochondrion" evidence="21"/>
<keyword evidence="6" id="KW-0813">Transport</keyword>
<dbReference type="PANTHER" id="PTHR46552:SF1">
    <property type="entry name" value="NADH-UBIQUINONE OXIDOREDUCTASE CHAIN 2"/>
    <property type="match status" value="1"/>
</dbReference>
<keyword evidence="15 21" id="KW-0496">Mitochondrion</keyword>